<dbReference type="Pfam" id="PF22633">
    <property type="entry name" value="F5_F8_type_C_2"/>
    <property type="match status" value="1"/>
</dbReference>
<comment type="caution">
    <text evidence="2">The sequence shown here is derived from an EMBL/GenBank/DDBJ whole genome shotgun (WGS) entry which is preliminary data.</text>
</comment>
<sequence>MRKITNKNSKIRVSSVLNRDTKQFGKKYLVDEEDDTCWNSDQGSPQWIAVEFDEEELITEIRIKFQGGFAGRECWAERLDTSEKIIEFYPDDVNSLQISFLLYYKFSSDNPYVNPCTIYLMLNNFSHKRELPAPPAPLPDPPLQNFSFGMLYSALYVLNLAFS</sequence>
<gene>
    <name evidence="2" type="ORF">MEDL_9870</name>
</gene>
<dbReference type="Proteomes" id="UP000683360">
    <property type="component" value="Unassembled WGS sequence"/>
</dbReference>
<dbReference type="InterPro" id="IPR008979">
    <property type="entry name" value="Galactose-bd-like_sf"/>
</dbReference>
<name>A0A8S3QIF2_MYTED</name>
<protein>
    <recommendedName>
        <fullName evidence="1">F5/8 type C domain-containing protein</fullName>
    </recommendedName>
</protein>
<evidence type="ECO:0000313" key="2">
    <source>
        <dbReference type="EMBL" id="CAG2194847.1"/>
    </source>
</evidence>
<evidence type="ECO:0000313" key="3">
    <source>
        <dbReference type="Proteomes" id="UP000683360"/>
    </source>
</evidence>
<reference evidence="2" key="1">
    <citation type="submission" date="2021-03" db="EMBL/GenBank/DDBJ databases">
        <authorList>
            <person name="Bekaert M."/>
        </authorList>
    </citation>
    <scope>NUCLEOTIDE SEQUENCE</scope>
</reference>
<keyword evidence="3" id="KW-1185">Reference proteome</keyword>
<dbReference type="InterPro" id="IPR000421">
    <property type="entry name" value="FA58C"/>
</dbReference>
<organism evidence="2 3">
    <name type="scientific">Mytilus edulis</name>
    <name type="common">Blue mussel</name>
    <dbReference type="NCBI Taxonomy" id="6550"/>
    <lineage>
        <taxon>Eukaryota</taxon>
        <taxon>Metazoa</taxon>
        <taxon>Spiralia</taxon>
        <taxon>Lophotrochozoa</taxon>
        <taxon>Mollusca</taxon>
        <taxon>Bivalvia</taxon>
        <taxon>Autobranchia</taxon>
        <taxon>Pteriomorphia</taxon>
        <taxon>Mytilida</taxon>
        <taxon>Mytiloidea</taxon>
        <taxon>Mytilidae</taxon>
        <taxon>Mytilinae</taxon>
        <taxon>Mytilus</taxon>
    </lineage>
</organism>
<dbReference type="PROSITE" id="PS50022">
    <property type="entry name" value="FA58C_3"/>
    <property type="match status" value="1"/>
</dbReference>
<dbReference type="OrthoDB" id="10052260at2759"/>
<dbReference type="SUPFAM" id="SSF49785">
    <property type="entry name" value="Galactose-binding domain-like"/>
    <property type="match status" value="1"/>
</dbReference>
<accession>A0A8S3QIF2</accession>
<evidence type="ECO:0000259" key="1">
    <source>
        <dbReference type="PROSITE" id="PS50022"/>
    </source>
</evidence>
<feature type="domain" description="F5/8 type C" evidence="1">
    <location>
        <begin position="1"/>
        <end position="63"/>
    </location>
</feature>
<dbReference type="Gene3D" id="2.60.120.260">
    <property type="entry name" value="Galactose-binding domain-like"/>
    <property type="match status" value="1"/>
</dbReference>
<proteinExistence type="predicted"/>
<dbReference type="EMBL" id="CAJPWZ010000499">
    <property type="protein sequence ID" value="CAG2194847.1"/>
    <property type="molecule type" value="Genomic_DNA"/>
</dbReference>
<dbReference type="AlphaFoldDB" id="A0A8S3QIF2"/>